<keyword evidence="3" id="KW-1185">Reference proteome</keyword>
<protein>
    <submittedName>
        <fullName evidence="2">Uncharacterized protein</fullName>
    </submittedName>
</protein>
<evidence type="ECO:0000256" key="1">
    <source>
        <dbReference type="SAM" id="MobiDB-lite"/>
    </source>
</evidence>
<feature type="region of interest" description="Disordered" evidence="1">
    <location>
        <begin position="1"/>
        <end position="35"/>
    </location>
</feature>
<name>A0A4Y3WNQ7_9PSEU</name>
<reference evidence="2 3" key="1">
    <citation type="submission" date="2019-06" db="EMBL/GenBank/DDBJ databases">
        <title>Whole genome shotgun sequence of Pseudonocardia hydrocarbonoxydans NBRC 14498.</title>
        <authorList>
            <person name="Hosoyama A."/>
            <person name="Uohara A."/>
            <person name="Ohji S."/>
            <person name="Ichikawa N."/>
        </authorList>
    </citation>
    <scope>NUCLEOTIDE SEQUENCE [LARGE SCALE GENOMIC DNA]</scope>
    <source>
        <strain evidence="2 3">NBRC 14498</strain>
    </source>
</reference>
<dbReference type="Proteomes" id="UP000320338">
    <property type="component" value="Unassembled WGS sequence"/>
</dbReference>
<feature type="region of interest" description="Disordered" evidence="1">
    <location>
        <begin position="116"/>
        <end position="137"/>
    </location>
</feature>
<feature type="compositionally biased region" description="Low complexity" evidence="1">
    <location>
        <begin position="12"/>
        <end position="23"/>
    </location>
</feature>
<feature type="region of interest" description="Disordered" evidence="1">
    <location>
        <begin position="150"/>
        <end position="178"/>
    </location>
</feature>
<proteinExistence type="predicted"/>
<accession>A0A4Y3WNQ7</accession>
<gene>
    <name evidence="2" type="ORF">PHY01_21540</name>
</gene>
<evidence type="ECO:0000313" key="2">
    <source>
        <dbReference type="EMBL" id="GEC19871.1"/>
    </source>
</evidence>
<sequence>MPGGAAGRGRARSAQRVPAAVRARGGRRRGRRGSGWAALRTAVPAHRTSRPDRTDMACSHSAGCPLFPLLNASLDGWRRCYCDSDDGWRGCARYQQSLRGQYVPLSLLPNGHDAQHLQSAAVQGPAAPGPSGVPGSAPTLLELLFEHAPTPDDTPLFTERHRPSPTPRPVDEPDRPRPWWTRLAEWMRSPA</sequence>
<dbReference type="AlphaFoldDB" id="A0A4Y3WNQ7"/>
<comment type="caution">
    <text evidence="2">The sequence shown here is derived from an EMBL/GenBank/DDBJ whole genome shotgun (WGS) entry which is preliminary data.</text>
</comment>
<dbReference type="EMBL" id="BJNG01000016">
    <property type="protein sequence ID" value="GEC19871.1"/>
    <property type="molecule type" value="Genomic_DNA"/>
</dbReference>
<evidence type="ECO:0000313" key="3">
    <source>
        <dbReference type="Proteomes" id="UP000320338"/>
    </source>
</evidence>
<feature type="compositionally biased region" description="Low complexity" evidence="1">
    <location>
        <begin position="118"/>
        <end position="137"/>
    </location>
</feature>
<organism evidence="2 3">
    <name type="scientific">Pseudonocardia hydrocarbonoxydans</name>
    <dbReference type="NCBI Taxonomy" id="76726"/>
    <lineage>
        <taxon>Bacteria</taxon>
        <taxon>Bacillati</taxon>
        <taxon>Actinomycetota</taxon>
        <taxon>Actinomycetes</taxon>
        <taxon>Pseudonocardiales</taxon>
        <taxon>Pseudonocardiaceae</taxon>
        <taxon>Pseudonocardia</taxon>
    </lineage>
</organism>